<proteinExistence type="predicted"/>
<keyword evidence="1" id="KW-0732">Signal</keyword>
<gene>
    <name evidence="2" type="ORF">OESDEN_12308</name>
</gene>
<reference evidence="2 3" key="1">
    <citation type="submission" date="2014-03" db="EMBL/GenBank/DDBJ databases">
        <title>Draft genome of the hookworm Oesophagostomum dentatum.</title>
        <authorList>
            <person name="Mitreva M."/>
        </authorList>
    </citation>
    <scope>NUCLEOTIDE SEQUENCE [LARGE SCALE GENOMIC DNA]</scope>
    <source>
        <strain evidence="2 3">OD-Hann</strain>
    </source>
</reference>
<feature type="chain" id="PRO_5002082663" description="UBC core domain-containing protein" evidence="1">
    <location>
        <begin position="23"/>
        <end position="75"/>
    </location>
</feature>
<protein>
    <recommendedName>
        <fullName evidence="4">UBC core domain-containing protein</fullName>
    </recommendedName>
</protein>
<evidence type="ECO:0000256" key="1">
    <source>
        <dbReference type="SAM" id="SignalP"/>
    </source>
</evidence>
<keyword evidence="3" id="KW-1185">Reference proteome</keyword>
<dbReference type="OrthoDB" id="5596422at2759"/>
<dbReference type="EMBL" id="KN556795">
    <property type="protein sequence ID" value="KHJ87904.1"/>
    <property type="molecule type" value="Genomic_DNA"/>
</dbReference>
<dbReference type="Proteomes" id="UP000053660">
    <property type="component" value="Unassembled WGS sequence"/>
</dbReference>
<dbReference type="SUPFAM" id="SSF54495">
    <property type="entry name" value="UBC-like"/>
    <property type="match status" value="1"/>
</dbReference>
<organism evidence="2 3">
    <name type="scientific">Oesophagostomum dentatum</name>
    <name type="common">Nodular worm</name>
    <dbReference type="NCBI Taxonomy" id="61180"/>
    <lineage>
        <taxon>Eukaryota</taxon>
        <taxon>Metazoa</taxon>
        <taxon>Ecdysozoa</taxon>
        <taxon>Nematoda</taxon>
        <taxon>Chromadorea</taxon>
        <taxon>Rhabditida</taxon>
        <taxon>Rhabditina</taxon>
        <taxon>Rhabditomorpha</taxon>
        <taxon>Strongyloidea</taxon>
        <taxon>Strongylidae</taxon>
        <taxon>Oesophagostomum</taxon>
    </lineage>
</organism>
<accession>A0A0B1SSG5</accession>
<evidence type="ECO:0008006" key="4">
    <source>
        <dbReference type="Google" id="ProtNLM"/>
    </source>
</evidence>
<evidence type="ECO:0000313" key="3">
    <source>
        <dbReference type="Proteomes" id="UP000053660"/>
    </source>
</evidence>
<dbReference type="InterPro" id="IPR016135">
    <property type="entry name" value="UBQ-conjugating_enzyme/RWD"/>
</dbReference>
<dbReference type="Gene3D" id="3.10.110.10">
    <property type="entry name" value="Ubiquitin Conjugating Enzyme"/>
    <property type="match status" value="1"/>
</dbReference>
<dbReference type="AlphaFoldDB" id="A0A0B1SSG5"/>
<sequence>MVGKKTNITFRTFFLLCRLFFSFDFDPESCANPAAAAMWREDKEKFRSVAKNCVNQSRMEVYDEPEDADDPNVLR</sequence>
<name>A0A0B1SSG5_OESDE</name>
<evidence type="ECO:0000313" key="2">
    <source>
        <dbReference type="EMBL" id="KHJ87904.1"/>
    </source>
</evidence>
<feature type="signal peptide" evidence="1">
    <location>
        <begin position="1"/>
        <end position="22"/>
    </location>
</feature>